<proteinExistence type="predicted"/>
<sequence length="55" mass="6308">KVHKYYKKKGYTSAQLQLCIMVCRDCHSAVHRWVHQVHELASAPKPNGFWAGPVC</sequence>
<organism evidence="1 2">
    <name type="scientific">Sphaeroforma arctica JP610</name>
    <dbReference type="NCBI Taxonomy" id="667725"/>
    <lineage>
        <taxon>Eukaryota</taxon>
        <taxon>Ichthyosporea</taxon>
        <taxon>Ichthyophonida</taxon>
        <taxon>Sphaeroforma</taxon>
    </lineage>
</organism>
<feature type="non-terminal residue" evidence="1">
    <location>
        <position position="1"/>
    </location>
</feature>
<accession>A0A0L0F0B1</accession>
<keyword evidence="2" id="KW-1185">Reference proteome</keyword>
<dbReference type="Proteomes" id="UP000054560">
    <property type="component" value="Unassembled WGS sequence"/>
</dbReference>
<dbReference type="GeneID" id="25917839"/>
<protein>
    <submittedName>
        <fullName evidence="1">Uncharacterized protein</fullName>
    </submittedName>
</protein>
<evidence type="ECO:0000313" key="1">
    <source>
        <dbReference type="EMBL" id="KNC70142.1"/>
    </source>
</evidence>
<dbReference type="AlphaFoldDB" id="A0A0L0F0B1"/>
<dbReference type="OrthoDB" id="533617at2759"/>
<gene>
    <name evidence="1" type="ORF">SARC_17335</name>
</gene>
<evidence type="ECO:0000313" key="2">
    <source>
        <dbReference type="Proteomes" id="UP000054560"/>
    </source>
</evidence>
<dbReference type="RefSeq" id="XP_014144044.1">
    <property type="nucleotide sequence ID" value="XM_014288569.1"/>
</dbReference>
<reference evidence="1 2" key="1">
    <citation type="submission" date="2011-02" db="EMBL/GenBank/DDBJ databases">
        <title>The Genome Sequence of Sphaeroforma arctica JP610.</title>
        <authorList>
            <consortium name="The Broad Institute Genome Sequencing Platform"/>
            <person name="Russ C."/>
            <person name="Cuomo C."/>
            <person name="Young S.K."/>
            <person name="Zeng Q."/>
            <person name="Gargeya S."/>
            <person name="Alvarado L."/>
            <person name="Berlin A."/>
            <person name="Chapman S.B."/>
            <person name="Chen Z."/>
            <person name="Freedman E."/>
            <person name="Gellesch M."/>
            <person name="Goldberg J."/>
            <person name="Griggs A."/>
            <person name="Gujja S."/>
            <person name="Heilman E."/>
            <person name="Heiman D."/>
            <person name="Howarth C."/>
            <person name="Mehta T."/>
            <person name="Neiman D."/>
            <person name="Pearson M."/>
            <person name="Roberts A."/>
            <person name="Saif S."/>
            <person name="Shea T."/>
            <person name="Shenoy N."/>
            <person name="Sisk P."/>
            <person name="Stolte C."/>
            <person name="Sykes S."/>
            <person name="White J."/>
            <person name="Yandava C."/>
            <person name="Burger G."/>
            <person name="Gray M.W."/>
            <person name="Holland P.W.H."/>
            <person name="King N."/>
            <person name="Lang F.B.F."/>
            <person name="Roger A.J."/>
            <person name="Ruiz-Trillo I."/>
            <person name="Haas B."/>
            <person name="Nusbaum C."/>
            <person name="Birren B."/>
        </authorList>
    </citation>
    <scope>NUCLEOTIDE SEQUENCE [LARGE SCALE GENOMIC DNA]</scope>
    <source>
        <strain evidence="1 2">JP610</strain>
    </source>
</reference>
<name>A0A0L0F0B1_9EUKA</name>
<dbReference type="EMBL" id="KQ252018">
    <property type="protein sequence ID" value="KNC70142.1"/>
    <property type="molecule type" value="Genomic_DNA"/>
</dbReference>